<comment type="caution">
    <text evidence="2">Lacks conserved residue(s) required for the propagation of feature annotation.</text>
</comment>
<protein>
    <recommendedName>
        <fullName evidence="3">Response regulatory domain-containing protein</fullName>
    </recommendedName>
</protein>
<dbReference type="InterPro" id="IPR050595">
    <property type="entry name" value="Bact_response_regulator"/>
</dbReference>
<evidence type="ECO:0000313" key="4">
    <source>
        <dbReference type="EMBL" id="OFE12947.1"/>
    </source>
</evidence>
<comment type="caution">
    <text evidence="4">The sequence shown here is derived from an EMBL/GenBank/DDBJ whole genome shotgun (WGS) entry which is preliminary data.</text>
</comment>
<dbReference type="Pfam" id="PF00072">
    <property type="entry name" value="Response_reg"/>
    <property type="match status" value="1"/>
</dbReference>
<dbReference type="Proteomes" id="UP000175669">
    <property type="component" value="Unassembled WGS sequence"/>
</dbReference>
<dbReference type="RefSeq" id="WP_070116556.1">
    <property type="nucleotide sequence ID" value="NZ_MASR01000001.1"/>
</dbReference>
<dbReference type="PANTHER" id="PTHR44591:SF23">
    <property type="entry name" value="CHEY SUBFAMILY"/>
    <property type="match status" value="1"/>
</dbReference>
<dbReference type="STRING" id="1524254.PHACT_07175"/>
<dbReference type="EMBL" id="MASR01000001">
    <property type="protein sequence ID" value="OFE12947.1"/>
    <property type="molecule type" value="Genomic_DNA"/>
</dbReference>
<dbReference type="OrthoDB" id="9800897at2"/>
<dbReference type="InterPro" id="IPR001789">
    <property type="entry name" value="Sig_transdc_resp-reg_receiver"/>
</dbReference>
<dbReference type="PANTHER" id="PTHR44591">
    <property type="entry name" value="STRESS RESPONSE REGULATOR PROTEIN 1"/>
    <property type="match status" value="1"/>
</dbReference>
<reference evidence="5" key="1">
    <citation type="submission" date="2016-07" db="EMBL/GenBank/DDBJ databases">
        <authorList>
            <person name="Florea S."/>
            <person name="Webb J.S."/>
            <person name="Jaromczyk J."/>
            <person name="Schardl C.L."/>
        </authorList>
    </citation>
    <scope>NUCLEOTIDE SEQUENCE [LARGE SCALE GENOMIC DNA]</scope>
    <source>
        <strain evidence="5">KCTC 42131</strain>
    </source>
</reference>
<dbReference type="SUPFAM" id="SSF52172">
    <property type="entry name" value="CheY-like"/>
    <property type="match status" value="1"/>
</dbReference>
<organism evidence="4 5">
    <name type="scientific">Pseudohongiella acticola</name>
    <dbReference type="NCBI Taxonomy" id="1524254"/>
    <lineage>
        <taxon>Bacteria</taxon>
        <taxon>Pseudomonadati</taxon>
        <taxon>Pseudomonadota</taxon>
        <taxon>Gammaproteobacteria</taxon>
        <taxon>Pseudomonadales</taxon>
        <taxon>Pseudohongiellaceae</taxon>
        <taxon>Pseudohongiella</taxon>
    </lineage>
</organism>
<dbReference type="SMART" id="SM00448">
    <property type="entry name" value="REC"/>
    <property type="match status" value="1"/>
</dbReference>
<evidence type="ECO:0000313" key="5">
    <source>
        <dbReference type="Proteomes" id="UP000175669"/>
    </source>
</evidence>
<sequence length="142" mass="15798">MIDAIPRDETARPFRVLLAEAGAHVRECMEEMLQAQDFEVVNADDGFEVLCRLPEWRPDLLLIASELPRLSGTQVCSLIRQCPDFSSLPVILMGKEHSLLDQAQADMAGANGCLPLPFRMDEFRQALSVMSQNPAQRNETAA</sequence>
<gene>
    <name evidence="4" type="ORF">PHACT_07175</name>
</gene>
<evidence type="ECO:0000259" key="3">
    <source>
        <dbReference type="PROSITE" id="PS50110"/>
    </source>
</evidence>
<dbReference type="PROSITE" id="PS50110">
    <property type="entry name" value="RESPONSE_REGULATORY"/>
    <property type="match status" value="1"/>
</dbReference>
<dbReference type="GO" id="GO:0000160">
    <property type="term" value="P:phosphorelay signal transduction system"/>
    <property type="evidence" value="ECO:0007669"/>
    <property type="project" value="InterPro"/>
</dbReference>
<name>A0A1E8CL09_9GAMM</name>
<dbReference type="AlphaFoldDB" id="A0A1E8CL09"/>
<keyword evidence="1" id="KW-0597">Phosphoprotein</keyword>
<dbReference type="InterPro" id="IPR011006">
    <property type="entry name" value="CheY-like_superfamily"/>
</dbReference>
<proteinExistence type="predicted"/>
<dbReference type="Gene3D" id="3.40.50.2300">
    <property type="match status" value="1"/>
</dbReference>
<accession>A0A1E8CL09</accession>
<keyword evidence="5" id="KW-1185">Reference proteome</keyword>
<feature type="domain" description="Response regulatory" evidence="3">
    <location>
        <begin position="15"/>
        <end position="131"/>
    </location>
</feature>
<evidence type="ECO:0000256" key="1">
    <source>
        <dbReference type="ARBA" id="ARBA00022553"/>
    </source>
</evidence>
<evidence type="ECO:0000256" key="2">
    <source>
        <dbReference type="PROSITE-ProRule" id="PRU00169"/>
    </source>
</evidence>